<accession>A0A8D6PTK8</accession>
<sequence length="663" mass="78618">MESLKLKVSKKCLPFGDKVVRGKLRLHKFQEIFYSDVSELKNDVYFIVAPTGAGKTFSFAFPILYAKDNNYLTSKRGLIVVPTNALAEDIEKTLKEQEIKVEVITGKTLTKKGKERGEELIEKLKNCEIAVTNPDILNYMINSGYHLPRKNEKFRHLKGFSDWLEFFNALDYVIFDEYHLYDEEQIANILLWFLMTKEIFKQIKWFFVSATPEENLIEFLNENNITPEIIEQPLSNEGRVIQGEMEIELIKISRRIERSLFGYLVEDGRLKENIKDIIEKAISNNEKILIIFNSLRDAMKMKYIIENEIDAEVWVNTGLQTREKIYENLDEILNKTDIIITTSKAEVGVNYPVSLCFMDSGLYFRNFMQRIGRVGRGMEKCKIYCTIITKTYNNLKKHFNEIKKEELGYYEFVNLMKKAFEDREFKKDKVPKFCGAVLWSVLNSMKEYNEKLTYQRRKILENLRDKFPYYWVLNHLNEKIKEIEEDENENIVDEEVREELLKWWDTFKNSFKRFRGDSVIWKVIYEDGRETEYDLLWILDNAFVEVDKENRTVIIKDFREKRECIVRGILTFSLLDRDFPSTIGGSDIGEWFKFLYSDYIGDLFLQKLESWKISKGKYFEDENFFEELVKEIESLSPIYSKKRIEIYDLLVDYGGISLDDEIL</sequence>
<gene>
    <name evidence="5" type="ORF">MLAUSG7_0693</name>
</gene>
<dbReference type="InterPro" id="IPR017575">
    <property type="entry name" value="CRISPR-assoc_helicase_Cas3"/>
</dbReference>
<evidence type="ECO:0000256" key="3">
    <source>
        <dbReference type="ARBA" id="ARBA00022840"/>
    </source>
</evidence>
<dbReference type="Pfam" id="PF00271">
    <property type="entry name" value="Helicase_C"/>
    <property type="match status" value="1"/>
</dbReference>
<keyword evidence="3" id="KW-0067">ATP-binding</keyword>
<dbReference type="Gene3D" id="3.40.50.300">
    <property type="entry name" value="P-loop containing nucleotide triphosphate hydrolases"/>
    <property type="match status" value="2"/>
</dbReference>
<dbReference type="EMBL" id="LR792632">
    <property type="protein sequence ID" value="CAB3288372.1"/>
    <property type="molecule type" value="Genomic_DNA"/>
</dbReference>
<dbReference type="AlphaFoldDB" id="A0A8D6PTK8"/>
<dbReference type="Pfam" id="PF00270">
    <property type="entry name" value="DEAD"/>
    <property type="match status" value="1"/>
</dbReference>
<dbReference type="InterPro" id="IPR027417">
    <property type="entry name" value="P-loop_NTPase"/>
</dbReference>
<dbReference type="InterPro" id="IPR011545">
    <property type="entry name" value="DEAD/DEAH_box_helicase_dom"/>
</dbReference>
<organism evidence="5 6">
    <name type="scientific">Methanocaldococcus lauensis</name>
    <dbReference type="NCBI Taxonomy" id="2546128"/>
    <lineage>
        <taxon>Archaea</taxon>
        <taxon>Methanobacteriati</taxon>
        <taxon>Methanobacteriota</taxon>
        <taxon>Methanomada group</taxon>
        <taxon>Methanococci</taxon>
        <taxon>Methanococcales</taxon>
        <taxon>Methanocaldococcaceae</taxon>
        <taxon>Methanocaldococcus</taxon>
    </lineage>
</organism>
<dbReference type="SUPFAM" id="SSF52540">
    <property type="entry name" value="P-loop containing nucleoside triphosphate hydrolases"/>
    <property type="match status" value="2"/>
</dbReference>
<keyword evidence="6" id="KW-1185">Reference proteome</keyword>
<dbReference type="KEGG" id="mesg:MLAUSG7_0693"/>
<dbReference type="GO" id="GO:0003676">
    <property type="term" value="F:nucleic acid binding"/>
    <property type="evidence" value="ECO:0007669"/>
    <property type="project" value="InterPro"/>
</dbReference>
<dbReference type="RefSeq" id="WP_214400547.1">
    <property type="nucleotide sequence ID" value="NZ_LR792632.1"/>
</dbReference>
<name>A0A8D6PTK8_9EURY</name>
<dbReference type="InterPro" id="IPR001650">
    <property type="entry name" value="Helicase_C-like"/>
</dbReference>
<dbReference type="PROSITE" id="PS51192">
    <property type="entry name" value="HELICASE_ATP_BIND_1"/>
    <property type="match status" value="1"/>
</dbReference>
<feature type="domain" description="Helicase ATP-binding" evidence="4">
    <location>
        <begin position="36"/>
        <end position="230"/>
    </location>
</feature>
<dbReference type="GO" id="GO:0140097">
    <property type="term" value="F:catalytic activity, acting on DNA"/>
    <property type="evidence" value="ECO:0007669"/>
    <property type="project" value="UniProtKB-ARBA"/>
</dbReference>
<dbReference type="PANTHER" id="PTHR24031">
    <property type="entry name" value="RNA HELICASE"/>
    <property type="match status" value="1"/>
</dbReference>
<dbReference type="GeneID" id="65883499"/>
<dbReference type="GO" id="GO:0016787">
    <property type="term" value="F:hydrolase activity"/>
    <property type="evidence" value="ECO:0007669"/>
    <property type="project" value="UniProtKB-KW"/>
</dbReference>
<evidence type="ECO:0000256" key="1">
    <source>
        <dbReference type="ARBA" id="ARBA00022741"/>
    </source>
</evidence>
<evidence type="ECO:0000256" key="2">
    <source>
        <dbReference type="ARBA" id="ARBA00022801"/>
    </source>
</evidence>
<reference evidence="5 6" key="1">
    <citation type="submission" date="2020-04" db="EMBL/GenBank/DDBJ databases">
        <authorList>
            <consortium name="Genoscope - CEA"/>
            <person name="William W."/>
        </authorList>
    </citation>
    <scope>NUCLEOTIDE SEQUENCE [LARGE SCALE GENOMIC DNA]</scope>
    <source>
        <strain evidence="5 6">SG7</strain>
    </source>
</reference>
<protein>
    <submittedName>
        <fullName evidence="5">CRISPR-associated helicase, Cyano-type</fullName>
    </submittedName>
</protein>
<dbReference type="Proteomes" id="UP000679213">
    <property type="component" value="Chromosome I"/>
</dbReference>
<dbReference type="SMART" id="SM00487">
    <property type="entry name" value="DEXDc"/>
    <property type="match status" value="1"/>
</dbReference>
<proteinExistence type="predicted"/>
<evidence type="ECO:0000259" key="4">
    <source>
        <dbReference type="PROSITE" id="PS51192"/>
    </source>
</evidence>
<evidence type="ECO:0000313" key="6">
    <source>
        <dbReference type="Proteomes" id="UP000679213"/>
    </source>
</evidence>
<keyword evidence="1" id="KW-0547">Nucleotide-binding</keyword>
<keyword evidence="2" id="KW-0378">Hydrolase</keyword>
<evidence type="ECO:0000313" key="5">
    <source>
        <dbReference type="EMBL" id="CAB3288372.1"/>
    </source>
</evidence>
<dbReference type="GO" id="GO:0120545">
    <property type="term" value="F:nucleic acid conformation isomerase activity"/>
    <property type="evidence" value="ECO:0007669"/>
    <property type="project" value="UniProtKB-ARBA"/>
</dbReference>
<dbReference type="NCBIfam" id="TIGR03158">
    <property type="entry name" value="cas3_cyano"/>
    <property type="match status" value="1"/>
</dbReference>
<dbReference type="GO" id="GO:0005524">
    <property type="term" value="F:ATP binding"/>
    <property type="evidence" value="ECO:0007669"/>
    <property type="project" value="UniProtKB-KW"/>
</dbReference>
<dbReference type="InterPro" id="IPR014001">
    <property type="entry name" value="Helicase_ATP-bd"/>
</dbReference>